<evidence type="ECO:0000256" key="6">
    <source>
        <dbReference type="SAM" id="Phobius"/>
    </source>
</evidence>
<feature type="transmembrane region" description="Helical" evidence="6">
    <location>
        <begin position="677"/>
        <end position="703"/>
    </location>
</feature>
<comment type="caution">
    <text evidence="8">The sequence shown here is derived from an EMBL/GenBank/DDBJ whole genome shotgun (WGS) entry which is preliminary data.</text>
</comment>
<sequence length="708" mass="78356">MTNFKNGGFSRSMSSVGFSKDRSGHPGPDIFSGSFDSGLLEGVRDKQDRAPLLKSRSRSESRRISFSSISANLRPSRLIETMTALHLWPIGRKRAFSLLKIFLLFAVTIMACVMTLTEREQEKVIYFTILNCNSTEILHEGYCDGTESLLRSTFRGSFYQETRVGENFTQALIYLDNENVMNLTIDPDALKTREIITLRQDFSCDEGSNYSIAAKSEAKIPFEWEISTLPPATKNEVVFAFLILIFVYVLIIFEIVHRTLASMLGALAASAALSFLHQRPSMTIIISWIDMETLTLLFGMMVIVSILSETGFFDYSALQAYKLARGKVWPLVTLLCVFSAVVSAFLDNVTTMLLMTPVTIRLCEVLKLDPKRILIAEVLFSNIGGTATAIGDPPNVIIVGALSRRGLGFSTFTIHLIPGIVAICFIGYGVLRLFYRDTKSLQSTKATEHHNDQGLETEDNINRQGINDELSFNSTLAKLEQEYRITNVPLLVKSGSVLLVVIVFLFTYSFQDTLHADLGWIAVLGAIWLLVLADFHDLEAILRKVEWATLLFFAGLFILMEALAELGLMKAIGDVIADLIKQADESNRLLVALLLILWVSAIASSFVDNIPYTAAMVPILQQLADKPELDLELLPMVIALAMGACLGGNGTLIGASCNVVCAGIAEQHGYGFSFKEFFRIGFPMMLATTIGATAYILICHCVFEWNSI</sequence>
<feature type="transmembrane region" description="Helical" evidence="6">
    <location>
        <begin position="488"/>
        <end position="506"/>
    </location>
</feature>
<dbReference type="Pfam" id="PF03600">
    <property type="entry name" value="CitMHS"/>
    <property type="match status" value="1"/>
</dbReference>
<feature type="transmembrane region" description="Helical" evidence="6">
    <location>
        <begin position="328"/>
        <end position="346"/>
    </location>
</feature>
<feature type="transmembrane region" description="Helical" evidence="6">
    <location>
        <begin position="589"/>
        <end position="612"/>
    </location>
</feature>
<feature type="transmembrane region" description="Helical" evidence="6">
    <location>
        <begin position="284"/>
        <end position="307"/>
    </location>
</feature>
<dbReference type="PANTHER" id="PTHR43568:SF1">
    <property type="entry name" value="P PROTEIN"/>
    <property type="match status" value="1"/>
</dbReference>
<keyword evidence="4 6" id="KW-1133">Transmembrane helix</keyword>
<dbReference type="PANTHER" id="PTHR43568">
    <property type="entry name" value="P PROTEIN"/>
    <property type="match status" value="1"/>
</dbReference>
<dbReference type="GO" id="GO:0016020">
    <property type="term" value="C:membrane"/>
    <property type="evidence" value="ECO:0007669"/>
    <property type="project" value="UniProtKB-SubCell"/>
</dbReference>
<dbReference type="InterPro" id="IPR051475">
    <property type="entry name" value="Diverse_Ion_Transporter"/>
</dbReference>
<keyword evidence="2" id="KW-0813">Transport</keyword>
<dbReference type="AlphaFoldDB" id="A0AAE1DWF8"/>
<keyword evidence="3 6" id="KW-0812">Transmembrane</keyword>
<dbReference type="InterPro" id="IPR004680">
    <property type="entry name" value="Cit_transptr-like_dom"/>
</dbReference>
<dbReference type="GO" id="GO:0055085">
    <property type="term" value="P:transmembrane transport"/>
    <property type="evidence" value="ECO:0007669"/>
    <property type="project" value="InterPro"/>
</dbReference>
<gene>
    <name evidence="8" type="ORF">RRG08_048623</name>
</gene>
<accession>A0AAE1DWF8</accession>
<evidence type="ECO:0000313" key="9">
    <source>
        <dbReference type="Proteomes" id="UP001283361"/>
    </source>
</evidence>
<feature type="domain" description="Citrate transporter-like" evidence="7">
    <location>
        <begin position="248"/>
        <end position="641"/>
    </location>
</feature>
<reference evidence="8" key="1">
    <citation type="journal article" date="2023" name="G3 (Bethesda)">
        <title>A reference genome for the long-term kleptoplast-retaining sea slug Elysia crispata morphotype clarki.</title>
        <authorList>
            <person name="Eastman K.E."/>
            <person name="Pendleton A.L."/>
            <person name="Shaikh M.A."/>
            <person name="Suttiyut T."/>
            <person name="Ogas R."/>
            <person name="Tomko P."/>
            <person name="Gavelis G."/>
            <person name="Widhalm J.R."/>
            <person name="Wisecaver J.H."/>
        </authorList>
    </citation>
    <scope>NUCLEOTIDE SEQUENCE</scope>
    <source>
        <strain evidence="8">ECLA1</strain>
    </source>
</reference>
<evidence type="ECO:0000256" key="4">
    <source>
        <dbReference type="ARBA" id="ARBA00022989"/>
    </source>
</evidence>
<feature type="transmembrane region" description="Helical" evidence="6">
    <location>
        <begin position="237"/>
        <end position="253"/>
    </location>
</feature>
<evidence type="ECO:0000259" key="7">
    <source>
        <dbReference type="Pfam" id="PF03600"/>
    </source>
</evidence>
<comment type="subcellular location">
    <subcellularLocation>
        <location evidence="1">Membrane</location>
        <topology evidence="1">Multi-pass membrane protein</topology>
    </subcellularLocation>
</comment>
<evidence type="ECO:0000256" key="2">
    <source>
        <dbReference type="ARBA" id="ARBA00022448"/>
    </source>
</evidence>
<evidence type="ECO:0000313" key="8">
    <source>
        <dbReference type="EMBL" id="KAK3785489.1"/>
    </source>
</evidence>
<keyword evidence="9" id="KW-1185">Reference proteome</keyword>
<name>A0AAE1DWF8_9GAST</name>
<proteinExistence type="predicted"/>
<dbReference type="CDD" id="cd01116">
    <property type="entry name" value="P_permease"/>
    <property type="match status" value="1"/>
</dbReference>
<feature type="transmembrane region" description="Helical" evidence="6">
    <location>
        <begin position="412"/>
        <end position="435"/>
    </location>
</feature>
<dbReference type="Proteomes" id="UP001283361">
    <property type="component" value="Unassembled WGS sequence"/>
</dbReference>
<keyword evidence="5 6" id="KW-0472">Membrane</keyword>
<evidence type="ECO:0000256" key="1">
    <source>
        <dbReference type="ARBA" id="ARBA00004141"/>
    </source>
</evidence>
<protein>
    <recommendedName>
        <fullName evidence="7">Citrate transporter-like domain-containing protein</fullName>
    </recommendedName>
</protein>
<evidence type="ECO:0000256" key="3">
    <source>
        <dbReference type="ARBA" id="ARBA00022692"/>
    </source>
</evidence>
<feature type="transmembrane region" description="Helical" evidence="6">
    <location>
        <begin position="98"/>
        <end position="117"/>
    </location>
</feature>
<organism evidence="8 9">
    <name type="scientific">Elysia crispata</name>
    <name type="common">lettuce slug</name>
    <dbReference type="NCBI Taxonomy" id="231223"/>
    <lineage>
        <taxon>Eukaryota</taxon>
        <taxon>Metazoa</taxon>
        <taxon>Spiralia</taxon>
        <taxon>Lophotrochozoa</taxon>
        <taxon>Mollusca</taxon>
        <taxon>Gastropoda</taxon>
        <taxon>Heterobranchia</taxon>
        <taxon>Euthyneura</taxon>
        <taxon>Panpulmonata</taxon>
        <taxon>Sacoglossa</taxon>
        <taxon>Placobranchoidea</taxon>
        <taxon>Plakobranchidae</taxon>
        <taxon>Elysia</taxon>
    </lineage>
</organism>
<feature type="transmembrane region" description="Helical" evidence="6">
    <location>
        <begin position="633"/>
        <end position="665"/>
    </location>
</feature>
<feature type="transmembrane region" description="Helical" evidence="6">
    <location>
        <begin position="518"/>
        <end position="535"/>
    </location>
</feature>
<dbReference type="EMBL" id="JAWDGP010002127">
    <property type="protein sequence ID" value="KAK3785489.1"/>
    <property type="molecule type" value="Genomic_DNA"/>
</dbReference>
<evidence type="ECO:0000256" key="5">
    <source>
        <dbReference type="ARBA" id="ARBA00023136"/>
    </source>
</evidence>
<feature type="transmembrane region" description="Helical" evidence="6">
    <location>
        <begin position="547"/>
        <end position="569"/>
    </location>
</feature>